<dbReference type="OrthoDB" id="9970354at2"/>
<keyword evidence="2" id="KW-1185">Reference proteome</keyword>
<proteinExistence type="predicted"/>
<gene>
    <name evidence="1" type="ORF">LEP1GSC062_1451</name>
</gene>
<organism evidence="1 2">
    <name type="scientific">Leptospira alexanderi serovar Manhao 3 str. L 60</name>
    <dbReference type="NCBI Taxonomy" id="1049759"/>
    <lineage>
        <taxon>Bacteria</taxon>
        <taxon>Pseudomonadati</taxon>
        <taxon>Spirochaetota</taxon>
        <taxon>Spirochaetia</taxon>
        <taxon>Leptospirales</taxon>
        <taxon>Leptospiraceae</taxon>
        <taxon>Leptospira</taxon>
    </lineage>
</organism>
<accession>V6HWB6</accession>
<protein>
    <submittedName>
        <fullName evidence="1">Uncharacterized protein</fullName>
    </submittedName>
</protein>
<dbReference type="STRING" id="100053.GCA_002009845_01925"/>
<dbReference type="RefSeq" id="WP_020984968.1">
    <property type="nucleotide sequence ID" value="NZ_AHMT02000052.1"/>
</dbReference>
<sequence>MKEIEAKREVFPLEKSRLASPSSGNSFVFSPDPVSPNFVGVPTFYERLLISATQRNNVYVKLNLSPYGSLSFPTSLETTRNILLVACLALYGSLDI</sequence>
<dbReference type="Proteomes" id="UP000018747">
    <property type="component" value="Unassembled WGS sequence"/>
</dbReference>
<evidence type="ECO:0000313" key="2">
    <source>
        <dbReference type="Proteomes" id="UP000018747"/>
    </source>
</evidence>
<evidence type="ECO:0000313" key="1">
    <source>
        <dbReference type="EMBL" id="EQA61247.1"/>
    </source>
</evidence>
<comment type="caution">
    <text evidence="1">The sequence shown here is derived from an EMBL/GenBank/DDBJ whole genome shotgun (WGS) entry which is preliminary data.</text>
</comment>
<reference evidence="1" key="1">
    <citation type="submission" date="2013-05" db="EMBL/GenBank/DDBJ databases">
        <authorList>
            <person name="Harkins D.M."/>
            <person name="Durkin A.S."/>
            <person name="Brinkac L.M."/>
            <person name="Haft D.H."/>
            <person name="Selengut J.D."/>
            <person name="Sanka R."/>
            <person name="DePew J."/>
            <person name="Purushe J."/>
            <person name="Hartskeerl R.A."/>
            <person name="Ahmed A."/>
            <person name="van der Linden H."/>
            <person name="Goris M.G.A."/>
            <person name="Vinetz J.M."/>
            <person name="Sutton G.G."/>
            <person name="Nierman W.C."/>
            <person name="Fouts D.E."/>
        </authorList>
    </citation>
    <scope>NUCLEOTIDE SEQUENCE [LARGE SCALE GENOMIC DNA]</scope>
    <source>
        <strain evidence="1">L 60</strain>
    </source>
</reference>
<dbReference type="AlphaFoldDB" id="V6HWB6"/>
<name>V6HWB6_9LEPT</name>
<dbReference type="EMBL" id="AHMT02000052">
    <property type="protein sequence ID" value="EQA61247.1"/>
    <property type="molecule type" value="Genomic_DNA"/>
</dbReference>